<feature type="domain" description="CCHC-type" evidence="3">
    <location>
        <begin position="255"/>
        <end position="270"/>
    </location>
</feature>
<dbReference type="SUPFAM" id="SSF57756">
    <property type="entry name" value="Retrovirus zinc finger-like domains"/>
    <property type="match status" value="1"/>
</dbReference>
<dbReference type="Proteomes" id="UP000595140">
    <property type="component" value="Unassembled WGS sequence"/>
</dbReference>
<keyword evidence="5" id="KW-1185">Reference proteome</keyword>
<evidence type="ECO:0000256" key="1">
    <source>
        <dbReference type="PROSITE-ProRule" id="PRU00047"/>
    </source>
</evidence>
<keyword evidence="1" id="KW-0479">Metal-binding</keyword>
<evidence type="ECO:0000256" key="2">
    <source>
        <dbReference type="SAM" id="MobiDB-lite"/>
    </source>
</evidence>
<evidence type="ECO:0000313" key="4">
    <source>
        <dbReference type="EMBL" id="VFQ85183.1"/>
    </source>
</evidence>
<gene>
    <name evidence="4" type="ORF">CCAM_LOCUS26959</name>
</gene>
<dbReference type="GO" id="GO:0008270">
    <property type="term" value="F:zinc ion binding"/>
    <property type="evidence" value="ECO:0007669"/>
    <property type="project" value="UniProtKB-KW"/>
</dbReference>
<dbReference type="InterPro" id="IPR036875">
    <property type="entry name" value="Znf_CCHC_sf"/>
</dbReference>
<reference evidence="4 5" key="1">
    <citation type="submission" date="2018-04" db="EMBL/GenBank/DDBJ databases">
        <authorList>
            <person name="Vogel A."/>
        </authorList>
    </citation>
    <scope>NUCLEOTIDE SEQUENCE [LARGE SCALE GENOMIC DNA]</scope>
</reference>
<dbReference type="PROSITE" id="PS50158">
    <property type="entry name" value="ZF_CCHC"/>
    <property type="match status" value="1"/>
</dbReference>
<dbReference type="InterPro" id="IPR001878">
    <property type="entry name" value="Znf_CCHC"/>
</dbReference>
<feature type="compositionally biased region" description="Basic residues" evidence="2">
    <location>
        <begin position="215"/>
        <end position="228"/>
    </location>
</feature>
<dbReference type="GO" id="GO:0003676">
    <property type="term" value="F:nucleic acid binding"/>
    <property type="evidence" value="ECO:0007669"/>
    <property type="project" value="InterPro"/>
</dbReference>
<dbReference type="Pfam" id="PF00098">
    <property type="entry name" value="zf-CCHC"/>
    <property type="match status" value="1"/>
</dbReference>
<dbReference type="Gene3D" id="4.10.60.10">
    <property type="entry name" value="Zinc finger, CCHC-type"/>
    <property type="match status" value="1"/>
</dbReference>
<dbReference type="OrthoDB" id="1920930at2759"/>
<name>A0A484M8L2_9ASTE</name>
<dbReference type="EMBL" id="OOIL02002873">
    <property type="protein sequence ID" value="VFQ85183.1"/>
    <property type="molecule type" value="Genomic_DNA"/>
</dbReference>
<keyword evidence="1" id="KW-0863">Zinc-finger</keyword>
<dbReference type="AlphaFoldDB" id="A0A484M8L2"/>
<keyword evidence="1" id="KW-0862">Zinc</keyword>
<feature type="region of interest" description="Disordered" evidence="2">
    <location>
        <begin position="215"/>
        <end position="250"/>
    </location>
</feature>
<evidence type="ECO:0000259" key="3">
    <source>
        <dbReference type="PROSITE" id="PS50158"/>
    </source>
</evidence>
<protein>
    <recommendedName>
        <fullName evidence="3">CCHC-type domain-containing protein</fullName>
    </recommendedName>
</protein>
<organism evidence="4 5">
    <name type="scientific">Cuscuta campestris</name>
    <dbReference type="NCBI Taxonomy" id="132261"/>
    <lineage>
        <taxon>Eukaryota</taxon>
        <taxon>Viridiplantae</taxon>
        <taxon>Streptophyta</taxon>
        <taxon>Embryophyta</taxon>
        <taxon>Tracheophyta</taxon>
        <taxon>Spermatophyta</taxon>
        <taxon>Magnoliopsida</taxon>
        <taxon>eudicotyledons</taxon>
        <taxon>Gunneridae</taxon>
        <taxon>Pentapetalae</taxon>
        <taxon>asterids</taxon>
        <taxon>lamiids</taxon>
        <taxon>Solanales</taxon>
        <taxon>Convolvulaceae</taxon>
        <taxon>Cuscuteae</taxon>
        <taxon>Cuscuta</taxon>
        <taxon>Cuscuta subgen. Grammica</taxon>
        <taxon>Cuscuta sect. Cleistogrammica</taxon>
    </lineage>
</organism>
<sequence length="709" mass="80509">MSNNNHNLTLRLILDKDKLTGSNFLDWQRNLVIVLRLEKKEYVLERAIPPVPAANASRAIKDILEKHVDDDNQVACLMLATMTSDLQKHHESMKAYDMIIHLRQLYQGQARHERFQTSKALFSCKLSVGNLVGPHVLKMIGYVQTLEKLGFELRTELATDLILQSLPELYKQFVVNYEMHELDKPLPELLETLQTAEESLTKGKGNSVLLVQGGKGKKKFKKAKKNGLKGKGNTEPKSNSSKLKPKSGAAKDSICHHCGEVGHWKRNCKQYWQPRKRAKLLLQELKRSSRNVDLEDARSISEFPPLSAGGYHPSPLFYQPVSDPGPSIRPLHHTFPNIDVLRGSPSTLEIDGDIRPLVPVPLPPLAQLQVTEAHRQDLSKNFASIATGSSKFRIEGKIFTFTKSIFNQKICITEKHRNKSFNIWLELDTCAWLLEALHFITMEGRLRSAYRREKRSVLTLSFQPHRRGNQIRLCEHHQDGKTWVLIPEGIQGYGLTSFISCFQKMYDNRKSSVPCSPPFIDNALECARTHPPLIQHTYSISATLLDLDISTNLYHTPIFCPNKPTTLSSQNQPCSLSALAPAFTPQSFVSPPSHPPTLACLEPPHFQGCSNSDNDIESPSWSKNLGYISGPEVSPLAKPFKIPSEESEDEWVTDRGSEEEGDWHVHKEVYMKKNLKMFDQMCLQFKDNPQPRRSKRLTELKAKRVWEKN</sequence>
<proteinExistence type="predicted"/>
<dbReference type="Pfam" id="PF14223">
    <property type="entry name" value="Retrotran_gag_2"/>
    <property type="match status" value="1"/>
</dbReference>
<dbReference type="SMART" id="SM00343">
    <property type="entry name" value="ZnF_C2HC"/>
    <property type="match status" value="1"/>
</dbReference>
<accession>A0A484M8L2</accession>
<evidence type="ECO:0000313" key="5">
    <source>
        <dbReference type="Proteomes" id="UP000595140"/>
    </source>
</evidence>